<name>A0A561VPM7_9ACTN</name>
<evidence type="ECO:0000313" key="1">
    <source>
        <dbReference type="EMBL" id="TWG13588.1"/>
    </source>
</evidence>
<gene>
    <name evidence="1" type="ORF">FHX75_13635</name>
</gene>
<dbReference type="Proteomes" id="UP000319927">
    <property type="component" value="Unassembled WGS sequence"/>
</dbReference>
<reference evidence="1 2" key="1">
    <citation type="submission" date="2019-06" db="EMBL/GenBank/DDBJ databases">
        <title>Sequencing the genomes of 1000 actinobacteria strains.</title>
        <authorList>
            <person name="Klenk H.-P."/>
        </authorList>
    </citation>
    <scope>NUCLEOTIDE SEQUENCE [LARGE SCALE GENOMIC DNA]</scope>
    <source>
        <strain evidence="1 2">DSM 102131</strain>
    </source>
</reference>
<proteinExistence type="predicted"/>
<accession>A0A561VPM7</accession>
<keyword evidence="2" id="KW-1185">Reference proteome</keyword>
<dbReference type="EMBL" id="VIXA01000003">
    <property type="protein sequence ID" value="TWG13588.1"/>
    <property type="molecule type" value="Genomic_DNA"/>
</dbReference>
<organism evidence="1 2">
    <name type="scientific">Micromonospora palomenae</name>
    <dbReference type="NCBI Taxonomy" id="1461247"/>
    <lineage>
        <taxon>Bacteria</taxon>
        <taxon>Bacillati</taxon>
        <taxon>Actinomycetota</taxon>
        <taxon>Actinomycetes</taxon>
        <taxon>Micromonosporales</taxon>
        <taxon>Micromonosporaceae</taxon>
        <taxon>Micromonospora</taxon>
    </lineage>
</organism>
<dbReference type="RefSeq" id="WP_154942578.1">
    <property type="nucleotide sequence ID" value="NZ_VIXA01000003.1"/>
</dbReference>
<sequence>MSDLTNAVIKAHGGLDRYQQFSSATARFRSGGALWAIKGQEGIFDQAAVRVNLRRQHASHFPFKAPDLHTSFTAQRVAVESDTGEVKAERRNPRASFAGHVLETPWDDLDVAYFAGYAMWTYLTSPFTFARPDFQTEDLSPVTEEGETWNRLKVTFPDHIATHSREQTFYFDQDGLLRRHDYTAEVINAGPAAHYCSHHKEFGGIMVPTQRRVYPLAEDGTVVRDIELVTIDIDDVVFA</sequence>
<dbReference type="OrthoDB" id="8746011at2"/>
<comment type="caution">
    <text evidence="1">The sequence shown here is derived from an EMBL/GenBank/DDBJ whole genome shotgun (WGS) entry which is preliminary data.</text>
</comment>
<evidence type="ECO:0000313" key="2">
    <source>
        <dbReference type="Proteomes" id="UP000319927"/>
    </source>
</evidence>
<dbReference type="AlphaFoldDB" id="A0A561VPM7"/>
<protein>
    <submittedName>
        <fullName evidence="1">Uncharacterized protein</fullName>
    </submittedName>
</protein>